<dbReference type="EMBL" id="CP058215">
    <property type="protein sequence ID" value="QLC51111.1"/>
    <property type="molecule type" value="Genomic_DNA"/>
</dbReference>
<keyword evidence="1" id="KW-0472">Membrane</keyword>
<sequence>MTLNFSTFNFTDPAPVTVYNLELVIVLLLFIAFCQGVQLVVVLYFLSFKKEDGE</sequence>
<feature type="transmembrane region" description="Helical" evidence="1">
    <location>
        <begin position="23"/>
        <end position="46"/>
    </location>
</feature>
<dbReference type="KEGG" id="mzi:HWN40_13225"/>
<evidence type="ECO:0000313" key="2">
    <source>
        <dbReference type="EMBL" id="QLC51111.1"/>
    </source>
</evidence>
<keyword evidence="1" id="KW-0812">Transmembrane</keyword>
<keyword evidence="3" id="KW-1185">Reference proteome</keyword>
<proteinExistence type="predicted"/>
<evidence type="ECO:0000256" key="1">
    <source>
        <dbReference type="SAM" id="Phobius"/>
    </source>
</evidence>
<dbReference type="Proteomes" id="UP000509594">
    <property type="component" value="Chromosome"/>
</dbReference>
<protein>
    <submittedName>
        <fullName evidence="2">Uncharacterized protein</fullName>
    </submittedName>
</protein>
<dbReference type="AlphaFoldDB" id="A0A7D5E9R3"/>
<gene>
    <name evidence="2" type="ORF">HWN40_13225</name>
</gene>
<organism evidence="2 3">
    <name type="scientific">Methanolobus zinderi</name>
    <dbReference type="NCBI Taxonomy" id="536044"/>
    <lineage>
        <taxon>Archaea</taxon>
        <taxon>Methanobacteriati</taxon>
        <taxon>Methanobacteriota</taxon>
        <taxon>Stenosarchaea group</taxon>
        <taxon>Methanomicrobia</taxon>
        <taxon>Methanosarcinales</taxon>
        <taxon>Methanosarcinaceae</taxon>
        <taxon>Methanolobus</taxon>
    </lineage>
</organism>
<reference evidence="2 3" key="1">
    <citation type="submission" date="2020-06" db="EMBL/GenBank/DDBJ databases">
        <title>Methanolobus halotolerans sp. nov., isolated from a saline lake Tus in Siberia.</title>
        <authorList>
            <person name="Shen Y."/>
            <person name="Chen S.-C."/>
            <person name="Lai M.-C."/>
            <person name="Huang H.-H."/>
            <person name="Chiu H.-H."/>
            <person name="Tang S.-L."/>
            <person name="Rogozin D.Y."/>
            <person name="Degermendzhy A.G."/>
        </authorList>
    </citation>
    <scope>NUCLEOTIDE SEQUENCE [LARGE SCALE GENOMIC DNA]</scope>
    <source>
        <strain evidence="2 3">DSM 21339</strain>
    </source>
</reference>
<keyword evidence="1" id="KW-1133">Transmembrane helix</keyword>
<accession>A0A7D5E9R3</accession>
<dbReference type="RefSeq" id="WP_176966166.1">
    <property type="nucleotide sequence ID" value="NZ_CP058215.1"/>
</dbReference>
<dbReference type="GeneID" id="55822654"/>
<evidence type="ECO:0000313" key="3">
    <source>
        <dbReference type="Proteomes" id="UP000509594"/>
    </source>
</evidence>
<name>A0A7D5E9R3_9EURY</name>